<evidence type="ECO:0000313" key="23">
    <source>
        <dbReference type="EMBL" id="PVZ71515.1"/>
    </source>
</evidence>
<evidence type="ECO:0000256" key="20">
    <source>
        <dbReference type="ARBA" id="ARBA00030800"/>
    </source>
</evidence>
<evidence type="ECO:0000256" key="13">
    <source>
        <dbReference type="ARBA" id="ARBA00022777"/>
    </source>
</evidence>
<evidence type="ECO:0000256" key="15">
    <source>
        <dbReference type="ARBA" id="ARBA00023004"/>
    </source>
</evidence>
<dbReference type="GO" id="GO:0051539">
    <property type="term" value="F:4 iron, 4 sulfur cluster binding"/>
    <property type="evidence" value="ECO:0007669"/>
    <property type="project" value="UniProtKB-KW"/>
</dbReference>
<name>A0A2V1H407_9GAMM</name>
<keyword evidence="14 21" id="KW-1133">Transmembrane helix</keyword>
<evidence type="ECO:0000256" key="10">
    <source>
        <dbReference type="ARBA" id="ARBA00022679"/>
    </source>
</evidence>
<dbReference type="CDD" id="cd16917">
    <property type="entry name" value="HATPase_UhpB-NarQ-NarX-like"/>
    <property type="match status" value="1"/>
</dbReference>
<dbReference type="GO" id="GO:0000155">
    <property type="term" value="F:phosphorelay sensor kinase activity"/>
    <property type="evidence" value="ECO:0007669"/>
    <property type="project" value="InterPro"/>
</dbReference>
<evidence type="ECO:0000256" key="4">
    <source>
        <dbReference type="ARBA" id="ARBA00004651"/>
    </source>
</evidence>
<evidence type="ECO:0000256" key="17">
    <source>
        <dbReference type="ARBA" id="ARBA00023014"/>
    </source>
</evidence>
<proteinExistence type="predicted"/>
<dbReference type="OrthoDB" id="9797605at2"/>
<evidence type="ECO:0000313" key="24">
    <source>
        <dbReference type="Proteomes" id="UP000244906"/>
    </source>
</evidence>
<comment type="function">
    <text evidence="19">Member of the two-component regulatory system NreB/NreC involved in the control of dissimilatory nitrate/nitrite reduction in response to oxygen. NreB functions as a direct oxygen sensor histidine kinase which is autophosphorylated, in the absence of oxygen, probably at the conserved histidine residue, and transfers its phosphate group probably to a conserved aspartate residue of NreC. NreB/NreC activates the expression of the nitrate (narGHJI) and nitrite (nir) reductase operons, as well as the putative nitrate transporter gene narT.</text>
</comment>
<evidence type="ECO:0000256" key="14">
    <source>
        <dbReference type="ARBA" id="ARBA00022989"/>
    </source>
</evidence>
<dbReference type="GO" id="GO:0046983">
    <property type="term" value="F:protein dimerization activity"/>
    <property type="evidence" value="ECO:0007669"/>
    <property type="project" value="InterPro"/>
</dbReference>
<dbReference type="SUPFAM" id="SSF55874">
    <property type="entry name" value="ATPase domain of HSP90 chaperone/DNA topoisomerase II/histidine kinase"/>
    <property type="match status" value="1"/>
</dbReference>
<dbReference type="InterPro" id="IPR011712">
    <property type="entry name" value="Sig_transdc_His_kin_sub3_dim/P"/>
</dbReference>
<dbReference type="PROSITE" id="PS50109">
    <property type="entry name" value="HIS_KIN"/>
    <property type="match status" value="1"/>
</dbReference>
<dbReference type="GO" id="GO:0046872">
    <property type="term" value="F:metal ion binding"/>
    <property type="evidence" value="ECO:0007669"/>
    <property type="project" value="UniProtKB-KW"/>
</dbReference>
<dbReference type="SMART" id="SM00387">
    <property type="entry name" value="HATPase_c"/>
    <property type="match status" value="1"/>
</dbReference>
<protein>
    <recommendedName>
        <fullName evidence="6">Oxygen sensor histidine kinase NreB</fullName>
        <ecNumber evidence="5">2.7.13.3</ecNumber>
    </recommendedName>
    <alternativeName>
        <fullName evidence="20">Nitrogen regulation protein B</fullName>
    </alternativeName>
</protein>
<comment type="cofactor">
    <cofactor evidence="2">
        <name>[4Fe-4S] cluster</name>
        <dbReference type="ChEBI" id="CHEBI:49883"/>
    </cofactor>
</comment>
<dbReference type="Gene3D" id="3.30.450.20">
    <property type="entry name" value="PAS domain"/>
    <property type="match status" value="1"/>
</dbReference>
<evidence type="ECO:0000256" key="12">
    <source>
        <dbReference type="ARBA" id="ARBA00022723"/>
    </source>
</evidence>
<accession>A0A2V1H407</accession>
<evidence type="ECO:0000259" key="22">
    <source>
        <dbReference type="PROSITE" id="PS50109"/>
    </source>
</evidence>
<dbReference type="InterPro" id="IPR005467">
    <property type="entry name" value="His_kinase_dom"/>
</dbReference>
<comment type="subcellular location">
    <subcellularLocation>
        <location evidence="4">Cell membrane</location>
        <topology evidence="4">Multi-pass membrane protein</topology>
    </subcellularLocation>
    <subcellularLocation>
        <location evidence="3">Cytoplasm</location>
    </subcellularLocation>
</comment>
<keyword evidence="9" id="KW-0963">Cytoplasm</keyword>
<evidence type="ECO:0000256" key="18">
    <source>
        <dbReference type="ARBA" id="ARBA00023136"/>
    </source>
</evidence>
<comment type="caution">
    <text evidence="23">The sequence shown here is derived from an EMBL/GenBank/DDBJ whole genome shotgun (WGS) entry which is preliminary data.</text>
</comment>
<evidence type="ECO:0000256" key="5">
    <source>
        <dbReference type="ARBA" id="ARBA00012438"/>
    </source>
</evidence>
<dbReference type="PANTHER" id="PTHR24421:SF59">
    <property type="entry name" value="OXYGEN SENSOR HISTIDINE KINASE NREB"/>
    <property type="match status" value="1"/>
</dbReference>
<evidence type="ECO:0000256" key="21">
    <source>
        <dbReference type="SAM" id="Phobius"/>
    </source>
</evidence>
<keyword evidence="18 21" id="KW-0472">Membrane</keyword>
<dbReference type="Proteomes" id="UP000244906">
    <property type="component" value="Unassembled WGS sequence"/>
</dbReference>
<sequence length="448" mass="50935">MSLKSKILLLTLLPMLLFSLSITLFSRDQSNQLSQIEIQTIEESLLRSRERELRHYTEIARALLLPLAKDSTPDSLSQQRAIYLLNSLSYGDDGYFFAYAESDSKKLLTAPVNSDNNQQIDQINPKAADIISRLMQLAKTGGGYHRYLWEKPSSLEIEDKLSYVELFEPWGWTFGTGLYLDDVSRELTKIRSVVKKNIRNTFFTMLAMSLAAMMVVFLLGLAVNLHEHHLADKKLQRLAYKSIQFQITERRRFARELHDGINQTMVSIRYQLEKIQSEANQKQKNEIEKPLERLTSVIRDVRKISHDLRPIVLDDLGLAPAVKNLVEEFSERTGAHTELSIELAGKKLYEELEITIYRVVQEALGNISNHADASHVKMSLIIQDDMATLKLRDNGCGFTLEKKQNGIGLRNMKERVELLGGQFSLQSSPNAGTLIIATLPLSLKDNIS</sequence>
<organism evidence="23 24">
    <name type="scientific">Pelagibaculum spongiae</name>
    <dbReference type="NCBI Taxonomy" id="2080658"/>
    <lineage>
        <taxon>Bacteria</taxon>
        <taxon>Pseudomonadati</taxon>
        <taxon>Pseudomonadota</taxon>
        <taxon>Gammaproteobacteria</taxon>
        <taxon>Oceanospirillales</taxon>
        <taxon>Pelagibaculum</taxon>
    </lineage>
</organism>
<dbReference type="PANTHER" id="PTHR24421">
    <property type="entry name" value="NITRATE/NITRITE SENSOR PROTEIN NARX-RELATED"/>
    <property type="match status" value="1"/>
</dbReference>
<gene>
    <name evidence="23" type="ORF">DC094_00235</name>
</gene>
<keyword evidence="10" id="KW-0808">Transferase</keyword>
<keyword evidence="13 23" id="KW-0418">Kinase</keyword>
<evidence type="ECO:0000256" key="8">
    <source>
        <dbReference type="ARBA" id="ARBA00022485"/>
    </source>
</evidence>
<evidence type="ECO:0000256" key="19">
    <source>
        <dbReference type="ARBA" id="ARBA00024827"/>
    </source>
</evidence>
<keyword evidence="24" id="KW-1185">Reference proteome</keyword>
<keyword evidence="7" id="KW-1003">Cell membrane</keyword>
<dbReference type="GO" id="GO:0005886">
    <property type="term" value="C:plasma membrane"/>
    <property type="evidence" value="ECO:0007669"/>
    <property type="project" value="UniProtKB-SubCell"/>
</dbReference>
<evidence type="ECO:0000256" key="1">
    <source>
        <dbReference type="ARBA" id="ARBA00000085"/>
    </source>
</evidence>
<evidence type="ECO:0000256" key="6">
    <source>
        <dbReference type="ARBA" id="ARBA00017322"/>
    </source>
</evidence>
<dbReference type="SMART" id="SM01049">
    <property type="entry name" value="Cache_2"/>
    <property type="match status" value="1"/>
</dbReference>
<keyword evidence="12" id="KW-0479">Metal-binding</keyword>
<dbReference type="InterPro" id="IPR050482">
    <property type="entry name" value="Sensor_HK_TwoCompSys"/>
</dbReference>
<keyword evidence="15" id="KW-0408">Iron</keyword>
<dbReference type="Pfam" id="PF17200">
    <property type="entry name" value="sCache_2"/>
    <property type="match status" value="1"/>
</dbReference>
<dbReference type="Gene3D" id="3.30.565.10">
    <property type="entry name" value="Histidine kinase-like ATPase, C-terminal domain"/>
    <property type="match status" value="1"/>
</dbReference>
<dbReference type="EC" id="2.7.13.3" evidence="5"/>
<reference evidence="23 24" key="1">
    <citation type="submission" date="2018-04" db="EMBL/GenBank/DDBJ databases">
        <title>Thalassorhabdus spongiae gen. nov., sp. nov., isolated from a marine sponge in South-West Iceland.</title>
        <authorList>
            <person name="Knobloch S."/>
            <person name="Daussin A."/>
            <person name="Johannsson R."/>
            <person name="Marteinsson V.T."/>
        </authorList>
    </citation>
    <scope>NUCLEOTIDE SEQUENCE [LARGE SCALE GENOMIC DNA]</scope>
    <source>
        <strain evidence="23 24">Hp12</strain>
    </source>
</reference>
<keyword evidence="16" id="KW-0902">Two-component regulatory system</keyword>
<dbReference type="InterPro" id="IPR004358">
    <property type="entry name" value="Sig_transdc_His_kin-like_C"/>
</dbReference>
<comment type="catalytic activity">
    <reaction evidence="1">
        <text>ATP + protein L-histidine = ADP + protein N-phospho-L-histidine.</text>
        <dbReference type="EC" id="2.7.13.3"/>
    </reaction>
</comment>
<evidence type="ECO:0000256" key="7">
    <source>
        <dbReference type="ARBA" id="ARBA00022475"/>
    </source>
</evidence>
<dbReference type="GO" id="GO:0005737">
    <property type="term" value="C:cytoplasm"/>
    <property type="evidence" value="ECO:0007669"/>
    <property type="project" value="UniProtKB-SubCell"/>
</dbReference>
<evidence type="ECO:0000256" key="11">
    <source>
        <dbReference type="ARBA" id="ARBA00022692"/>
    </source>
</evidence>
<dbReference type="InterPro" id="IPR003594">
    <property type="entry name" value="HATPase_dom"/>
</dbReference>
<dbReference type="InterPro" id="IPR033480">
    <property type="entry name" value="sCache_2"/>
</dbReference>
<evidence type="ECO:0000256" key="3">
    <source>
        <dbReference type="ARBA" id="ARBA00004496"/>
    </source>
</evidence>
<evidence type="ECO:0000256" key="2">
    <source>
        <dbReference type="ARBA" id="ARBA00001966"/>
    </source>
</evidence>
<keyword evidence="17" id="KW-0411">Iron-sulfur</keyword>
<keyword evidence="8" id="KW-0004">4Fe-4S</keyword>
<evidence type="ECO:0000256" key="9">
    <source>
        <dbReference type="ARBA" id="ARBA00022490"/>
    </source>
</evidence>
<dbReference type="AlphaFoldDB" id="A0A2V1H407"/>
<feature type="transmembrane region" description="Helical" evidence="21">
    <location>
        <begin position="202"/>
        <end position="225"/>
    </location>
</feature>
<dbReference type="Pfam" id="PF02518">
    <property type="entry name" value="HATPase_c"/>
    <property type="match status" value="1"/>
</dbReference>
<dbReference type="Gene3D" id="1.20.5.1930">
    <property type="match status" value="1"/>
</dbReference>
<keyword evidence="11 21" id="KW-0812">Transmembrane</keyword>
<dbReference type="PRINTS" id="PR00344">
    <property type="entry name" value="BCTRLSENSOR"/>
</dbReference>
<dbReference type="EMBL" id="QDDL01000001">
    <property type="protein sequence ID" value="PVZ71515.1"/>
    <property type="molecule type" value="Genomic_DNA"/>
</dbReference>
<feature type="domain" description="Histidine kinase" evidence="22">
    <location>
        <begin position="256"/>
        <end position="443"/>
    </location>
</feature>
<evidence type="ECO:0000256" key="16">
    <source>
        <dbReference type="ARBA" id="ARBA00023012"/>
    </source>
</evidence>
<dbReference type="RefSeq" id="WP_116685105.1">
    <property type="nucleotide sequence ID" value="NZ_CAWNYD010000001.1"/>
</dbReference>
<dbReference type="InterPro" id="IPR036890">
    <property type="entry name" value="HATPase_C_sf"/>
</dbReference>
<dbReference type="Pfam" id="PF07730">
    <property type="entry name" value="HisKA_3"/>
    <property type="match status" value="1"/>
</dbReference>